<dbReference type="InterPro" id="IPR050879">
    <property type="entry name" value="Acyltransferase_3"/>
</dbReference>
<gene>
    <name evidence="3" type="ORF">HHL09_11175</name>
</gene>
<reference evidence="3 4" key="1">
    <citation type="submission" date="2020-04" db="EMBL/GenBank/DDBJ databases">
        <title>Luteolibacter sp. G-1-1-1 isolated from soil.</title>
        <authorList>
            <person name="Dahal R.H."/>
        </authorList>
    </citation>
    <scope>NUCLEOTIDE SEQUENCE [LARGE SCALE GENOMIC DNA]</scope>
    <source>
        <strain evidence="3 4">G-1-1-1</strain>
    </source>
</reference>
<proteinExistence type="predicted"/>
<dbReference type="GO" id="GO:0016020">
    <property type="term" value="C:membrane"/>
    <property type="evidence" value="ECO:0007669"/>
    <property type="project" value="TreeGrafter"/>
</dbReference>
<evidence type="ECO:0000256" key="1">
    <source>
        <dbReference type="SAM" id="Phobius"/>
    </source>
</evidence>
<dbReference type="Pfam" id="PF01757">
    <property type="entry name" value="Acyl_transf_3"/>
    <property type="match status" value="1"/>
</dbReference>
<dbReference type="GO" id="GO:0016747">
    <property type="term" value="F:acyltransferase activity, transferring groups other than amino-acyl groups"/>
    <property type="evidence" value="ECO:0007669"/>
    <property type="project" value="InterPro"/>
</dbReference>
<feature type="transmembrane region" description="Helical" evidence="1">
    <location>
        <begin position="309"/>
        <end position="329"/>
    </location>
</feature>
<keyword evidence="1" id="KW-0472">Membrane</keyword>
<dbReference type="KEGG" id="luo:HHL09_11175"/>
<dbReference type="InterPro" id="IPR002656">
    <property type="entry name" value="Acyl_transf_3_dom"/>
</dbReference>
<keyword evidence="3" id="KW-0012">Acyltransferase</keyword>
<evidence type="ECO:0000259" key="2">
    <source>
        <dbReference type="Pfam" id="PF01757"/>
    </source>
</evidence>
<feature type="domain" description="Acyltransferase 3" evidence="2">
    <location>
        <begin position="18"/>
        <end position="362"/>
    </location>
</feature>
<feature type="transmembrane region" description="Helical" evidence="1">
    <location>
        <begin position="158"/>
        <end position="178"/>
    </location>
</feature>
<dbReference type="Proteomes" id="UP000501812">
    <property type="component" value="Chromosome"/>
</dbReference>
<evidence type="ECO:0000313" key="3">
    <source>
        <dbReference type="EMBL" id="QJE96322.1"/>
    </source>
</evidence>
<protein>
    <submittedName>
        <fullName evidence="3">Acyltransferase</fullName>
    </submittedName>
</protein>
<organism evidence="3 4">
    <name type="scientific">Luteolibacter luteus</name>
    <dbReference type="NCBI Taxonomy" id="2728835"/>
    <lineage>
        <taxon>Bacteria</taxon>
        <taxon>Pseudomonadati</taxon>
        <taxon>Verrucomicrobiota</taxon>
        <taxon>Verrucomicrobiia</taxon>
        <taxon>Verrucomicrobiales</taxon>
        <taxon>Verrucomicrobiaceae</taxon>
        <taxon>Luteolibacter</taxon>
    </lineage>
</organism>
<dbReference type="PANTHER" id="PTHR23028:SF53">
    <property type="entry name" value="ACYL_TRANSF_3 DOMAIN-CONTAINING PROTEIN"/>
    <property type="match status" value="1"/>
</dbReference>
<keyword evidence="1" id="KW-0812">Transmembrane</keyword>
<keyword evidence="3" id="KW-0808">Transferase</keyword>
<feature type="transmembrane region" description="Helical" evidence="1">
    <location>
        <begin position="341"/>
        <end position="366"/>
    </location>
</feature>
<dbReference type="EMBL" id="CP051774">
    <property type="protein sequence ID" value="QJE96322.1"/>
    <property type="molecule type" value="Genomic_DNA"/>
</dbReference>
<feature type="transmembrane region" description="Helical" evidence="1">
    <location>
        <begin position="268"/>
        <end position="288"/>
    </location>
</feature>
<feature type="transmembrane region" description="Helical" evidence="1">
    <location>
        <begin position="243"/>
        <end position="262"/>
    </location>
</feature>
<dbReference type="PANTHER" id="PTHR23028">
    <property type="entry name" value="ACETYLTRANSFERASE"/>
    <property type="match status" value="1"/>
</dbReference>
<keyword evidence="1" id="KW-1133">Transmembrane helix</keyword>
<dbReference type="RefSeq" id="WP_169454723.1">
    <property type="nucleotide sequence ID" value="NZ_CP051774.1"/>
</dbReference>
<keyword evidence="4" id="KW-1185">Reference proteome</keyword>
<dbReference type="GO" id="GO:0009103">
    <property type="term" value="P:lipopolysaccharide biosynthetic process"/>
    <property type="evidence" value="ECO:0007669"/>
    <property type="project" value="TreeGrafter"/>
</dbReference>
<evidence type="ECO:0000313" key="4">
    <source>
        <dbReference type="Proteomes" id="UP000501812"/>
    </source>
</evidence>
<accession>A0A858RHL5</accession>
<sequence length="384" mass="43867">MKDDLPGATQEEVAKHIPGLDGVRGLAILMVMFSHFIKQGDHLNESLPLHRLISSGFLGVDLFFVLSGFLITGILVEAKKKSHYFRTFYIRRALRIFPLYYLVLAVAFLSVPLLSPEDAPKLTGADSPWWYWLYASNIGMAFKGDWLTSPTWVDLGHFWSLAVEEQFYMVWPLVVFFVNPKWLFRLCLLLVITNPLVMGWLYLTIGDQATYTSTLSRTGLLAAGGLLAVVWKNPARKPRWMRMALPVFCLSGLLLLLDRTFFGKHLAMYEPLIMLFCGAACVALASKTTGFSFFRRFFESDLLRWFGKYSYGIYVYHHALRSVWVHFIWERLAVPLVGPGWAGTAIYFIVATAATLSLSWLSWHFFEAKILSLKRHFTYDSAKV</sequence>
<feature type="transmembrane region" description="Helical" evidence="1">
    <location>
        <begin position="209"/>
        <end position="231"/>
    </location>
</feature>
<feature type="transmembrane region" description="Helical" evidence="1">
    <location>
        <begin position="57"/>
        <end position="76"/>
    </location>
</feature>
<name>A0A858RHL5_9BACT</name>
<feature type="transmembrane region" description="Helical" evidence="1">
    <location>
        <begin position="97"/>
        <end position="115"/>
    </location>
</feature>
<feature type="transmembrane region" description="Helical" evidence="1">
    <location>
        <begin position="183"/>
        <end position="203"/>
    </location>
</feature>
<dbReference type="AlphaFoldDB" id="A0A858RHL5"/>